<protein>
    <submittedName>
        <fullName evidence="5">Transferase hexapeptide (Six repeat-containing protein)</fullName>
    </submittedName>
</protein>
<dbReference type="InterPro" id="IPR018357">
    <property type="entry name" value="Hexapep_transf_CS"/>
</dbReference>
<keyword evidence="3" id="KW-0677">Repeat</keyword>
<dbReference type="CDD" id="cd03349">
    <property type="entry name" value="LbH_XAT"/>
    <property type="match status" value="1"/>
</dbReference>
<dbReference type="InterPro" id="IPR011004">
    <property type="entry name" value="Trimer_LpxA-like_sf"/>
</dbReference>
<dbReference type="PROSITE" id="PS00101">
    <property type="entry name" value="HEXAPEP_TRANSFERASES"/>
    <property type="match status" value="1"/>
</dbReference>
<accession>A0A1X7F0H5</accession>
<sequence length="228" mass="25031">MMPFGLWPIRKASRLLQWPGIHLMYIKFNHKCTDQDSRYSFNVNESPCVVSIGSFTYFSDPLELVTYGEPGKIEIGKFCSIADGVRIYFGGMHAMDGVSTYPAEMLAEWMPELAGPNSTSSKGPVVIGNDVWIGEGASILSGVTVGDGAIIGARAVVSRNVPPYGVAVGNPARVVRKRVPDADADFLLSIRWWSWPNDKIRRFARLIFGGDVEAFRLAVSSDPDALRD</sequence>
<evidence type="ECO:0000256" key="4">
    <source>
        <dbReference type="ARBA" id="ARBA00023315"/>
    </source>
</evidence>
<dbReference type="InterPro" id="IPR001451">
    <property type="entry name" value="Hexapep"/>
</dbReference>
<evidence type="ECO:0000256" key="1">
    <source>
        <dbReference type="ARBA" id="ARBA00007274"/>
    </source>
</evidence>
<dbReference type="STRING" id="286727.SAMN02982917_2217"/>
<name>A0A1X7F0H5_9PROT</name>
<reference evidence="5 6" key="1">
    <citation type="submission" date="2017-04" db="EMBL/GenBank/DDBJ databases">
        <authorList>
            <person name="Afonso C.L."/>
            <person name="Miller P.J."/>
            <person name="Scott M.A."/>
            <person name="Spackman E."/>
            <person name="Goraichik I."/>
            <person name="Dimitrov K.M."/>
            <person name="Suarez D.L."/>
            <person name="Swayne D.E."/>
        </authorList>
    </citation>
    <scope>NUCLEOTIDE SEQUENCE [LARGE SCALE GENOMIC DNA]</scope>
    <source>
        <strain evidence="5 6">A2P</strain>
    </source>
</reference>
<evidence type="ECO:0000256" key="3">
    <source>
        <dbReference type="ARBA" id="ARBA00022737"/>
    </source>
</evidence>
<dbReference type="PANTHER" id="PTHR43300">
    <property type="entry name" value="ACETYLTRANSFERASE"/>
    <property type="match status" value="1"/>
</dbReference>
<dbReference type="Proteomes" id="UP000192936">
    <property type="component" value="Unassembled WGS sequence"/>
</dbReference>
<dbReference type="PANTHER" id="PTHR43300:SF11">
    <property type="entry name" value="ACETYLTRANSFERASE RV3034C-RELATED"/>
    <property type="match status" value="1"/>
</dbReference>
<evidence type="ECO:0000256" key="2">
    <source>
        <dbReference type="ARBA" id="ARBA00022679"/>
    </source>
</evidence>
<dbReference type="InterPro" id="IPR050179">
    <property type="entry name" value="Trans_hexapeptide_repeat"/>
</dbReference>
<keyword evidence="4" id="KW-0012">Acyltransferase</keyword>
<gene>
    <name evidence="5" type="ORF">SAMN02982917_2217</name>
</gene>
<dbReference type="Gene3D" id="2.160.10.10">
    <property type="entry name" value="Hexapeptide repeat proteins"/>
    <property type="match status" value="1"/>
</dbReference>
<dbReference type="AlphaFoldDB" id="A0A1X7F0H5"/>
<keyword evidence="2 5" id="KW-0808">Transferase</keyword>
<dbReference type="GO" id="GO:0016746">
    <property type="term" value="F:acyltransferase activity"/>
    <property type="evidence" value="ECO:0007669"/>
    <property type="project" value="UniProtKB-KW"/>
</dbReference>
<dbReference type="SUPFAM" id="SSF51161">
    <property type="entry name" value="Trimeric LpxA-like enzymes"/>
    <property type="match status" value="1"/>
</dbReference>
<dbReference type="EMBL" id="FXAK01000004">
    <property type="protein sequence ID" value="SMF43425.1"/>
    <property type="molecule type" value="Genomic_DNA"/>
</dbReference>
<evidence type="ECO:0000313" key="5">
    <source>
        <dbReference type="EMBL" id="SMF43425.1"/>
    </source>
</evidence>
<organism evidence="5 6">
    <name type="scientific">Azospirillum oryzae</name>
    <dbReference type="NCBI Taxonomy" id="286727"/>
    <lineage>
        <taxon>Bacteria</taxon>
        <taxon>Pseudomonadati</taxon>
        <taxon>Pseudomonadota</taxon>
        <taxon>Alphaproteobacteria</taxon>
        <taxon>Rhodospirillales</taxon>
        <taxon>Azospirillaceae</taxon>
        <taxon>Azospirillum</taxon>
    </lineage>
</organism>
<dbReference type="Pfam" id="PF00132">
    <property type="entry name" value="Hexapep"/>
    <property type="match status" value="1"/>
</dbReference>
<dbReference type="OrthoDB" id="9815592at2"/>
<proteinExistence type="inferred from homology"/>
<comment type="similarity">
    <text evidence="1">Belongs to the transferase hexapeptide repeat family.</text>
</comment>
<evidence type="ECO:0000313" key="6">
    <source>
        <dbReference type="Proteomes" id="UP000192936"/>
    </source>
</evidence>